<proteinExistence type="predicted"/>
<protein>
    <submittedName>
        <fullName evidence="1">Uncharacterized protein</fullName>
    </submittedName>
</protein>
<dbReference type="Proteomes" id="UP000565521">
    <property type="component" value="Unassembled WGS sequence"/>
</dbReference>
<reference evidence="1 2" key="1">
    <citation type="submission" date="2020-05" db="EMBL/GenBank/DDBJ databases">
        <title>Hymenobacter terrestris sp. nov. and Hymenobacter lapidiphilus sp. nov., isolated from regoliths in Antarctica.</title>
        <authorList>
            <person name="Sedlacek I."/>
            <person name="Pantucek R."/>
            <person name="Zeman M."/>
            <person name="Holochova P."/>
            <person name="Kralova S."/>
            <person name="Stankova E."/>
            <person name="Sedo O."/>
            <person name="Micenkova L."/>
            <person name="Svec P."/>
            <person name="Gupta V."/>
            <person name="Sood U."/>
            <person name="Korpole U.S."/>
            <person name="Lal R."/>
        </authorList>
    </citation>
    <scope>NUCLEOTIDE SEQUENCE [LARGE SCALE GENOMIC DNA]</scope>
    <source>
        <strain evidence="1 2">P5342</strain>
    </source>
</reference>
<name>A0A7Y7PT11_9BACT</name>
<accession>A0A7Y7PT11</accession>
<dbReference type="AlphaFoldDB" id="A0A7Y7PT11"/>
<gene>
    <name evidence="1" type="ORF">HW554_20090</name>
</gene>
<keyword evidence="2" id="KW-1185">Reference proteome</keyword>
<comment type="caution">
    <text evidence="1">The sequence shown here is derived from an EMBL/GenBank/DDBJ whole genome shotgun (WGS) entry which is preliminary data.</text>
</comment>
<dbReference type="EMBL" id="JABKAU010000083">
    <property type="protein sequence ID" value="NVO33505.1"/>
    <property type="molecule type" value="Genomic_DNA"/>
</dbReference>
<dbReference type="RefSeq" id="WP_176910311.1">
    <property type="nucleotide sequence ID" value="NZ_JABKAU010000083.1"/>
</dbReference>
<evidence type="ECO:0000313" key="1">
    <source>
        <dbReference type="EMBL" id="NVO33505.1"/>
    </source>
</evidence>
<sequence>MIFQGQPITTPQHDAPGEQFSLLALLGLSKPREKELRKAIKKHHKNCITPEGHFSGVDYLSTCPIDCQTPQELAYVAMKMEGVMQAQAHEQQSLPAKIVFKLG</sequence>
<organism evidence="1 2">
    <name type="scientific">Hymenobacter lapidiphilus</name>
    <dbReference type="NCBI Taxonomy" id="2608003"/>
    <lineage>
        <taxon>Bacteria</taxon>
        <taxon>Pseudomonadati</taxon>
        <taxon>Bacteroidota</taxon>
        <taxon>Cytophagia</taxon>
        <taxon>Cytophagales</taxon>
        <taxon>Hymenobacteraceae</taxon>
        <taxon>Hymenobacter</taxon>
    </lineage>
</organism>
<evidence type="ECO:0000313" key="2">
    <source>
        <dbReference type="Proteomes" id="UP000565521"/>
    </source>
</evidence>